<dbReference type="CDD" id="cd08267">
    <property type="entry name" value="MDR1"/>
    <property type="match status" value="1"/>
</dbReference>
<name>A4BI56_9GAMM</name>
<organism evidence="2 3">
    <name type="scientific">Reinekea blandensis MED297</name>
    <dbReference type="NCBI Taxonomy" id="314283"/>
    <lineage>
        <taxon>Bacteria</taxon>
        <taxon>Pseudomonadati</taxon>
        <taxon>Pseudomonadota</taxon>
        <taxon>Gammaproteobacteria</taxon>
        <taxon>Oceanospirillales</taxon>
        <taxon>Saccharospirillaceae</taxon>
        <taxon>Reinekea</taxon>
    </lineage>
</organism>
<dbReference type="SUPFAM" id="SSF50129">
    <property type="entry name" value="GroES-like"/>
    <property type="match status" value="1"/>
</dbReference>
<dbReference type="HOGENOM" id="CLU_026673_3_3_6"/>
<dbReference type="Gene3D" id="3.40.50.720">
    <property type="entry name" value="NAD(P)-binding Rossmann-like Domain"/>
    <property type="match status" value="1"/>
</dbReference>
<dbReference type="InterPro" id="IPR020843">
    <property type="entry name" value="ER"/>
</dbReference>
<dbReference type="InterPro" id="IPR052585">
    <property type="entry name" value="Lipid_raft_assoc_Zn_ADH"/>
</dbReference>
<dbReference type="PANTHER" id="PTHR43482">
    <property type="entry name" value="PROTEIN AST1-RELATED"/>
    <property type="match status" value="1"/>
</dbReference>
<dbReference type="Pfam" id="PF13602">
    <property type="entry name" value="ADH_zinc_N_2"/>
    <property type="match status" value="1"/>
</dbReference>
<keyword evidence="3" id="KW-1185">Reference proteome</keyword>
<dbReference type="AlphaFoldDB" id="A4BI56"/>
<comment type="caution">
    <text evidence="2">The sequence shown here is derived from an EMBL/GenBank/DDBJ whole genome shotgun (WGS) entry which is preliminary data.</text>
</comment>
<dbReference type="SUPFAM" id="SSF51735">
    <property type="entry name" value="NAD(P)-binding Rossmann-fold domains"/>
    <property type="match status" value="1"/>
</dbReference>
<dbReference type="InterPro" id="IPR011032">
    <property type="entry name" value="GroES-like_sf"/>
</dbReference>
<reference evidence="2 3" key="1">
    <citation type="submission" date="2006-02" db="EMBL/GenBank/DDBJ databases">
        <authorList>
            <person name="Pinhassi J."/>
            <person name="Pedros-Alio C."/>
            <person name="Ferriera S."/>
            <person name="Johnson J."/>
            <person name="Kravitz S."/>
            <person name="Halpern A."/>
            <person name="Remington K."/>
            <person name="Beeson K."/>
            <person name="Tran B."/>
            <person name="Rogers Y.-H."/>
            <person name="Friedman R."/>
            <person name="Venter J.C."/>
        </authorList>
    </citation>
    <scope>NUCLEOTIDE SEQUENCE [LARGE SCALE GENOMIC DNA]</scope>
    <source>
        <strain evidence="2 3">MED297</strain>
    </source>
</reference>
<protein>
    <submittedName>
        <fullName evidence="2">Putative zinc-binding oxidoreductase</fullName>
    </submittedName>
</protein>
<accession>A4BI56</accession>
<sequence>MKAAIYSRYGTEDQLDVQDVATPEPKPNEVLLKVHAVSINGSDCEFLSGTPAYARINGLLKPRKHILGSDICGVIAAIGSQVTDFQEGDAVFCDNFDRLGGFAEYVCVPASKLVRKPSGLTDEQVAAIPQSGVIAMQSLTTKSPVSAGQSVLINGAAGGVGSFAVQMALVSGAHVVAIDHGKKLNYLRQLGVEEVYDYQALDRQVLTGRFDKIVDLVGGQSVLSIRRMLKPDGHSLVVGGPVRYLISTLVVGTTLSIGRPLSQGILAHQQNENDMLEVARLAETEQIQVPVSAVYALEDIRQAFKALRTQAIGGKVVIKPGGSVKAEERSS</sequence>
<dbReference type="Proteomes" id="UP000005953">
    <property type="component" value="Unassembled WGS sequence"/>
</dbReference>
<dbReference type="EMBL" id="AAOE01000024">
    <property type="protein sequence ID" value="EAR08199.1"/>
    <property type="molecule type" value="Genomic_DNA"/>
</dbReference>
<dbReference type="OrthoDB" id="9785812at2"/>
<dbReference type="InterPro" id="IPR013154">
    <property type="entry name" value="ADH-like_N"/>
</dbReference>
<dbReference type="Pfam" id="PF08240">
    <property type="entry name" value="ADH_N"/>
    <property type="match status" value="1"/>
</dbReference>
<feature type="domain" description="Enoyl reductase (ER)" evidence="1">
    <location>
        <begin position="10"/>
        <end position="318"/>
    </location>
</feature>
<dbReference type="SMART" id="SM00829">
    <property type="entry name" value="PKS_ER"/>
    <property type="match status" value="1"/>
</dbReference>
<dbReference type="InterPro" id="IPR036291">
    <property type="entry name" value="NAD(P)-bd_dom_sf"/>
</dbReference>
<dbReference type="RefSeq" id="WP_008042972.1">
    <property type="nucleotide sequence ID" value="NZ_CH724149.1"/>
</dbReference>
<evidence type="ECO:0000313" key="3">
    <source>
        <dbReference type="Proteomes" id="UP000005953"/>
    </source>
</evidence>
<evidence type="ECO:0000313" key="2">
    <source>
        <dbReference type="EMBL" id="EAR08199.1"/>
    </source>
</evidence>
<proteinExistence type="predicted"/>
<dbReference type="PANTHER" id="PTHR43482:SF1">
    <property type="entry name" value="PROTEIN AST1-RELATED"/>
    <property type="match status" value="1"/>
</dbReference>
<evidence type="ECO:0000259" key="1">
    <source>
        <dbReference type="SMART" id="SM00829"/>
    </source>
</evidence>
<gene>
    <name evidence="2" type="ORF">MED297_14710</name>
</gene>
<dbReference type="STRING" id="314283.MED297_14710"/>
<dbReference type="GO" id="GO:0016491">
    <property type="term" value="F:oxidoreductase activity"/>
    <property type="evidence" value="ECO:0007669"/>
    <property type="project" value="InterPro"/>
</dbReference>
<dbReference type="Gene3D" id="3.90.180.10">
    <property type="entry name" value="Medium-chain alcohol dehydrogenases, catalytic domain"/>
    <property type="match status" value="1"/>
</dbReference>